<dbReference type="InterPro" id="IPR041546">
    <property type="entry name" value="ClpA/ClpB_AAA_lid"/>
</dbReference>
<dbReference type="InterPro" id="IPR003593">
    <property type="entry name" value="AAA+_ATPase"/>
</dbReference>
<evidence type="ECO:0000256" key="5">
    <source>
        <dbReference type="ARBA" id="ARBA00022840"/>
    </source>
</evidence>
<dbReference type="Gene3D" id="4.10.860.10">
    <property type="entry name" value="UVR domain"/>
    <property type="match status" value="1"/>
</dbReference>
<evidence type="ECO:0000259" key="12">
    <source>
        <dbReference type="PROSITE" id="PS51903"/>
    </source>
</evidence>
<dbReference type="SMART" id="SM01086">
    <property type="entry name" value="ClpB_D2-small"/>
    <property type="match status" value="1"/>
</dbReference>
<dbReference type="OrthoDB" id="438311at2"/>
<dbReference type="GO" id="GO:0034605">
    <property type="term" value="P:cellular response to heat"/>
    <property type="evidence" value="ECO:0007669"/>
    <property type="project" value="TreeGrafter"/>
</dbReference>
<dbReference type="STRING" id="1165094.RINTHH_5650"/>
<dbReference type="Pfam" id="PF10431">
    <property type="entry name" value="ClpB_D2-small"/>
    <property type="match status" value="1"/>
</dbReference>
<reference evidence="14" key="2">
    <citation type="submission" date="2016-01" db="EMBL/GenBank/DDBJ databases">
        <title>Diatom-associated endosymboitic cyanobacterium lacks core nitrogen metabolism enzymes.</title>
        <authorList>
            <person name="Hilton J.A."/>
            <person name="Foster R.A."/>
            <person name="Tripp H.J."/>
            <person name="Carter B.J."/>
            <person name="Zehr J.P."/>
            <person name="Villareal T.A."/>
        </authorList>
    </citation>
    <scope>NUCLEOTIDE SEQUENCE [LARGE SCALE GENOMIC DNA]</scope>
    <source>
        <strain evidence="14">HH01</strain>
    </source>
</reference>
<keyword evidence="5 13" id="KW-0067">ATP-binding</keyword>
<dbReference type="PRINTS" id="PR00300">
    <property type="entry name" value="CLPPROTEASEA"/>
</dbReference>
<dbReference type="RefSeq" id="WP_008232521.1">
    <property type="nucleotide sequence ID" value="NZ_CAIY01000027.1"/>
</dbReference>
<proteinExistence type="inferred from homology"/>
<dbReference type="Pfam" id="PF17871">
    <property type="entry name" value="AAA_lid_9"/>
    <property type="match status" value="1"/>
</dbReference>
<comment type="caution">
    <text evidence="13">The sequence shown here is derived from an EMBL/GenBank/DDBJ whole genome shotgun (WGS) entry which is preliminary data.</text>
</comment>
<dbReference type="InterPro" id="IPR001270">
    <property type="entry name" value="ClpA/B"/>
</dbReference>
<evidence type="ECO:0000256" key="2">
    <source>
        <dbReference type="ARBA" id="ARBA00008675"/>
    </source>
</evidence>
<keyword evidence="8" id="KW-0143">Chaperone</keyword>
<dbReference type="InterPro" id="IPR036628">
    <property type="entry name" value="Clp_N_dom_sf"/>
</dbReference>
<dbReference type="InterPro" id="IPR019489">
    <property type="entry name" value="Clp_ATPase_C"/>
</dbReference>
<dbReference type="PROSITE" id="PS50151">
    <property type="entry name" value="UVR"/>
    <property type="match status" value="1"/>
</dbReference>
<dbReference type="AlphaFoldDB" id="M1X2F2"/>
<feature type="domain" description="UVR" evidence="11">
    <location>
        <begin position="418"/>
        <end position="453"/>
    </location>
</feature>
<dbReference type="EMBL" id="CAIY01000027">
    <property type="protein sequence ID" value="CCH66720.1"/>
    <property type="molecule type" value="Genomic_DNA"/>
</dbReference>
<dbReference type="Gene3D" id="1.10.8.60">
    <property type="match status" value="2"/>
</dbReference>
<dbReference type="GO" id="GO:0008233">
    <property type="term" value="F:peptidase activity"/>
    <property type="evidence" value="ECO:0007669"/>
    <property type="project" value="UniProtKB-KW"/>
</dbReference>
<dbReference type="FunFam" id="3.40.50.300:FF:000025">
    <property type="entry name" value="ATP-dependent Clp protease subunit"/>
    <property type="match status" value="1"/>
</dbReference>
<accession>M1X2F2</accession>
<reference evidence="13 14" key="1">
    <citation type="submission" date="2012-05" db="EMBL/GenBank/DDBJ databases">
        <authorList>
            <person name="Hilton J."/>
        </authorList>
    </citation>
    <scope>NUCLEOTIDE SEQUENCE [LARGE SCALE GENOMIC DNA]</scope>
    <source>
        <strain evidence="13 14">HH01</strain>
    </source>
</reference>
<evidence type="ECO:0000256" key="7">
    <source>
        <dbReference type="ARBA" id="ARBA00023054"/>
    </source>
</evidence>
<dbReference type="Pfam" id="PF07724">
    <property type="entry name" value="AAA_2"/>
    <property type="match status" value="1"/>
</dbReference>
<dbReference type="Pfam" id="PF02861">
    <property type="entry name" value="Clp_N"/>
    <property type="match status" value="1"/>
</dbReference>
<evidence type="ECO:0000259" key="11">
    <source>
        <dbReference type="PROSITE" id="PS50151"/>
    </source>
</evidence>
<evidence type="ECO:0000313" key="14">
    <source>
        <dbReference type="Proteomes" id="UP000053051"/>
    </source>
</evidence>
<evidence type="ECO:0000313" key="13">
    <source>
        <dbReference type="EMBL" id="CCH66720.1"/>
    </source>
</evidence>
<dbReference type="InterPro" id="IPR004176">
    <property type="entry name" value="Clp_R_N"/>
</dbReference>
<dbReference type="InterPro" id="IPR018368">
    <property type="entry name" value="ClpA/B_CS1"/>
</dbReference>
<keyword evidence="6" id="KW-0346">Stress response</keyword>
<sequence>MFEQFTSEAIKAVMLAQEEARRLGHNFVGTEQILLGLIGEKTGIANEVLTGLGVTHQEARQEVERIIGRGSGYLRPEIPFTPKVKRLFEQALKESHRLENNFIGTEHLLLGLTGAGEGVATKVLQNLGIDVSQIRNLVIRRLGENVPVVTNDLGGNIRHSNNSTLEEFGRSLTKEAELGELDPVVGREKEIERVIQILGRRTKNNPVLIGEPGVGKTAIAEGLAQRIYNQDVPEILLKKQVFSLDMGLLIAGTRFRGDFEERLKNIIGEICTGGNIIIFIDEIHTLIGTGGIEGGIDAANILKPALARGDIQCLGATTLDEYRRNIEPDTALERRLQAVLVGEPSVEETIEILHGLRGVYEQHHRLKIADRALVTAAKLSNRYINNRFLPDKAIDLIDEASSRVHLRNSLKTKNKGLDEEFNSVIKQKNEAVKTQNFARASELRDRELELIANLQDSQIGKNVQSVTVEEEDIAQIVTAWTGVPVNKLTESESEFLLHLEEILHQRLIGQEQAVNAVSRAVRRAHLGLRNTNRPIASFLFSGPTGVGKTHLAKALAACLFGSEDAMIRLDMSEYMERHNISQLIGSPPGYAGYDEGGLITEAVRRKPYTVVLFDEIEKAHPDVLNILLQILEDGHIEDRRGKKVNFNNTLIILTSNLGSKVIEKGGGVMGFELNNNGAEAAYNYIKNLVCEEIRAYFRPELFNRLDEIIVFTQLKQEEIKQIAEILLKEVAGRLIGKNIKLKVGDQFKELLVRQSYDSSYGARPLRRVIMNYLEDPLAEAILHGEINMGDTAYIDLDETDKVIVSKSITKDLLVVS</sequence>
<comment type="subunit">
    <text evidence="9">Homohexamer. The oligomerization is ATP-dependent.</text>
</comment>
<protein>
    <submittedName>
        <fullName evidence="13">ATP-dependent Clp protease, ATP-binding subunit ClpC / Negative regulator of genetic competence clcC/mecB</fullName>
    </submittedName>
</protein>
<dbReference type="PROSITE" id="PS51903">
    <property type="entry name" value="CLP_R"/>
    <property type="match status" value="1"/>
</dbReference>
<keyword evidence="13" id="KW-0645">Protease</keyword>
<dbReference type="PROSITE" id="PS00870">
    <property type="entry name" value="CLPAB_1"/>
    <property type="match status" value="1"/>
</dbReference>
<dbReference type="InterPro" id="IPR050130">
    <property type="entry name" value="ClpA_ClpB"/>
</dbReference>
<name>M1X2F2_9NOST</name>
<dbReference type="Pfam" id="PF00004">
    <property type="entry name" value="AAA"/>
    <property type="match status" value="1"/>
</dbReference>
<dbReference type="PANTHER" id="PTHR11638">
    <property type="entry name" value="ATP-DEPENDENT CLP PROTEASE"/>
    <property type="match status" value="1"/>
</dbReference>
<organism evidence="13 14">
    <name type="scientific">Richelia intracellularis HH01</name>
    <dbReference type="NCBI Taxonomy" id="1165094"/>
    <lineage>
        <taxon>Bacteria</taxon>
        <taxon>Bacillati</taxon>
        <taxon>Cyanobacteriota</taxon>
        <taxon>Cyanophyceae</taxon>
        <taxon>Nostocales</taxon>
        <taxon>Nostocaceae</taxon>
        <taxon>Richelia</taxon>
    </lineage>
</organism>
<evidence type="ECO:0000256" key="9">
    <source>
        <dbReference type="ARBA" id="ARBA00026057"/>
    </source>
</evidence>
<evidence type="ECO:0000256" key="10">
    <source>
        <dbReference type="PROSITE-ProRule" id="PRU01251"/>
    </source>
</evidence>
<gene>
    <name evidence="13" type="ORF">RINTHH_5650</name>
</gene>
<dbReference type="InterPro" id="IPR003959">
    <property type="entry name" value="ATPase_AAA_core"/>
</dbReference>
<dbReference type="PANTHER" id="PTHR11638:SF155">
    <property type="entry name" value="CHAPERONE PROTEIN CLPC1, CHLOROPLASTIC-LIKE"/>
    <property type="match status" value="1"/>
</dbReference>
<dbReference type="SUPFAM" id="SSF52540">
    <property type="entry name" value="P-loop containing nucleoside triphosphate hydrolases"/>
    <property type="match status" value="2"/>
</dbReference>
<dbReference type="GO" id="GO:0006508">
    <property type="term" value="P:proteolysis"/>
    <property type="evidence" value="ECO:0007669"/>
    <property type="project" value="UniProtKB-KW"/>
</dbReference>
<keyword evidence="4" id="KW-0547">Nucleotide-binding</keyword>
<evidence type="ECO:0000256" key="1">
    <source>
        <dbReference type="ARBA" id="ARBA00004496"/>
    </source>
</evidence>
<dbReference type="GO" id="GO:0005737">
    <property type="term" value="C:cytoplasm"/>
    <property type="evidence" value="ECO:0007669"/>
    <property type="project" value="UniProtKB-SubCell"/>
</dbReference>
<dbReference type="CDD" id="cd00009">
    <property type="entry name" value="AAA"/>
    <property type="match status" value="1"/>
</dbReference>
<dbReference type="GO" id="GO:0005524">
    <property type="term" value="F:ATP binding"/>
    <property type="evidence" value="ECO:0007669"/>
    <property type="project" value="UniProtKB-KW"/>
</dbReference>
<dbReference type="SMART" id="SM00382">
    <property type="entry name" value="AAA"/>
    <property type="match status" value="2"/>
</dbReference>
<evidence type="ECO:0000256" key="6">
    <source>
        <dbReference type="ARBA" id="ARBA00023016"/>
    </source>
</evidence>
<dbReference type="InterPro" id="IPR027417">
    <property type="entry name" value="P-loop_NTPase"/>
</dbReference>
<dbReference type="CDD" id="cd19499">
    <property type="entry name" value="RecA-like_ClpB_Hsp104-like"/>
    <property type="match status" value="1"/>
</dbReference>
<evidence type="ECO:0000256" key="3">
    <source>
        <dbReference type="ARBA" id="ARBA00022737"/>
    </source>
</evidence>
<dbReference type="SUPFAM" id="SSF81923">
    <property type="entry name" value="Double Clp-N motif"/>
    <property type="match status" value="1"/>
</dbReference>
<dbReference type="Gene3D" id="3.40.50.300">
    <property type="entry name" value="P-loop containing nucleotide triphosphate hydrolases"/>
    <property type="match status" value="2"/>
</dbReference>
<dbReference type="Gene3D" id="1.10.1780.10">
    <property type="entry name" value="Clp, N-terminal domain"/>
    <property type="match status" value="1"/>
</dbReference>
<comment type="similarity">
    <text evidence="2">Belongs to the ClpA/ClpB family.</text>
</comment>
<evidence type="ECO:0000256" key="4">
    <source>
        <dbReference type="ARBA" id="ARBA00022741"/>
    </source>
</evidence>
<dbReference type="Proteomes" id="UP000053051">
    <property type="component" value="Unassembled WGS sequence"/>
</dbReference>
<keyword evidence="13" id="KW-0378">Hydrolase</keyword>
<evidence type="ECO:0000256" key="8">
    <source>
        <dbReference type="ARBA" id="ARBA00023186"/>
    </source>
</evidence>
<keyword evidence="7" id="KW-0175">Coiled coil</keyword>
<keyword evidence="3 10" id="KW-0677">Repeat</keyword>
<dbReference type="FunFam" id="3.40.50.300:FF:000010">
    <property type="entry name" value="Chaperone clpB 1, putative"/>
    <property type="match status" value="1"/>
</dbReference>
<dbReference type="GO" id="GO:0016887">
    <property type="term" value="F:ATP hydrolysis activity"/>
    <property type="evidence" value="ECO:0007669"/>
    <property type="project" value="InterPro"/>
</dbReference>
<feature type="domain" description="Clp R" evidence="12">
    <location>
        <begin position="2"/>
        <end position="144"/>
    </location>
</feature>
<comment type="subcellular location">
    <subcellularLocation>
        <location evidence="1">Cytoplasm</location>
    </subcellularLocation>
</comment>
<dbReference type="InterPro" id="IPR001943">
    <property type="entry name" value="UVR_dom"/>
</dbReference>
<keyword evidence="14" id="KW-1185">Reference proteome</keyword>